<reference evidence="1 2" key="1">
    <citation type="submission" date="2016-04" db="EMBL/GenBank/DDBJ databases">
        <authorList>
            <consortium name="Pathogen Informatics"/>
        </authorList>
    </citation>
    <scope>NUCLEOTIDE SEQUENCE [LARGE SCALE GENOMIC DNA]</scope>
    <source>
        <strain evidence="1 2">H044680328</strain>
    </source>
</reference>
<evidence type="ECO:0000313" key="1">
    <source>
        <dbReference type="EMBL" id="SAI73848.1"/>
    </source>
</evidence>
<protein>
    <recommendedName>
        <fullName evidence="3">Phage protein</fullName>
    </recommendedName>
</protein>
<name>A0A157RL81_9BORD</name>
<dbReference type="Pfam" id="PF23842">
    <property type="entry name" value="Phage_tail_terminator_3"/>
    <property type="match status" value="1"/>
</dbReference>
<keyword evidence="2" id="KW-1185">Reference proteome</keyword>
<dbReference type="RefSeq" id="WP_063492411.1">
    <property type="nucleotide sequence ID" value="NZ_CP016340.1"/>
</dbReference>
<dbReference type="InterPro" id="IPR056950">
    <property type="entry name" value="Phage_tail_terminator_3"/>
</dbReference>
<dbReference type="Proteomes" id="UP000076825">
    <property type="component" value="Chromosome 1"/>
</dbReference>
<gene>
    <name evidence="1" type="ORF">SAMEA3906487_03873</name>
</gene>
<organism evidence="1 2">
    <name type="scientific">Bordetella trematum</name>
    <dbReference type="NCBI Taxonomy" id="123899"/>
    <lineage>
        <taxon>Bacteria</taxon>
        <taxon>Pseudomonadati</taxon>
        <taxon>Pseudomonadota</taxon>
        <taxon>Betaproteobacteria</taxon>
        <taxon>Burkholderiales</taxon>
        <taxon>Alcaligenaceae</taxon>
        <taxon>Bordetella</taxon>
    </lineage>
</organism>
<dbReference type="KEGG" id="btrm:SAMEA390648703873"/>
<evidence type="ECO:0008006" key="3">
    <source>
        <dbReference type="Google" id="ProtNLM"/>
    </source>
</evidence>
<evidence type="ECO:0000313" key="2">
    <source>
        <dbReference type="Proteomes" id="UP000076825"/>
    </source>
</evidence>
<dbReference type="STRING" id="123899.SAMEA3906487_03873"/>
<dbReference type="OrthoDB" id="8687610at2"/>
<proteinExistence type="predicted"/>
<dbReference type="AlphaFoldDB" id="A0A157RL81"/>
<sequence length="123" mass="13511">MFDEFKAWAEAVLGSRYSYTQGQWEETTANQAAFFCSLHSLGGPSPDVDDRRPRYRVLLLGPRGQRSAAQQTKVDIQTLAEAAVASDLIPCGAASIRALGEPAGPGYTTENRAWWSLDLQITY</sequence>
<accession>A0A157RL81</accession>
<dbReference type="EMBL" id="LT546645">
    <property type="protein sequence ID" value="SAI73848.1"/>
    <property type="molecule type" value="Genomic_DNA"/>
</dbReference>
<dbReference type="PATRIC" id="fig|123899.6.peg.3872"/>
<dbReference type="GeneID" id="56588896"/>